<reference evidence="1" key="1">
    <citation type="journal article" date="2015" name="Nature">
        <title>Complex archaea that bridge the gap between prokaryotes and eukaryotes.</title>
        <authorList>
            <person name="Spang A."/>
            <person name="Saw J.H."/>
            <person name="Jorgensen S.L."/>
            <person name="Zaremba-Niedzwiedzka K."/>
            <person name="Martijn J."/>
            <person name="Lind A.E."/>
            <person name="van Eijk R."/>
            <person name="Schleper C."/>
            <person name="Guy L."/>
            <person name="Ettema T.J."/>
        </authorList>
    </citation>
    <scope>NUCLEOTIDE SEQUENCE</scope>
</reference>
<comment type="caution">
    <text evidence="1">The sequence shown here is derived from an EMBL/GenBank/DDBJ whole genome shotgun (WGS) entry which is preliminary data.</text>
</comment>
<dbReference type="Gene3D" id="3.90.320.10">
    <property type="match status" value="1"/>
</dbReference>
<dbReference type="InterPro" id="IPR011604">
    <property type="entry name" value="PDDEXK-like_dom_sf"/>
</dbReference>
<organism evidence="1">
    <name type="scientific">marine sediment metagenome</name>
    <dbReference type="NCBI Taxonomy" id="412755"/>
    <lineage>
        <taxon>unclassified sequences</taxon>
        <taxon>metagenomes</taxon>
        <taxon>ecological metagenomes</taxon>
    </lineage>
</organism>
<protein>
    <recommendedName>
        <fullName evidence="2">PD-(D/E)XK endonuclease-like domain-containing protein</fullName>
    </recommendedName>
</protein>
<proteinExistence type="predicted"/>
<evidence type="ECO:0000313" key="1">
    <source>
        <dbReference type="EMBL" id="KKM99432.1"/>
    </source>
</evidence>
<dbReference type="EMBL" id="LAZR01005498">
    <property type="protein sequence ID" value="KKM99432.1"/>
    <property type="molecule type" value="Genomic_DNA"/>
</dbReference>
<gene>
    <name evidence="1" type="ORF">LCGC14_1148000</name>
</gene>
<accession>A0A0F9Q202</accession>
<dbReference type="AlphaFoldDB" id="A0A0F9Q202"/>
<sequence length="225" mass="26125">MRFTRNPEREDEIIAQFKANMEDDERKEMFPSVSDLIYCLTKAYYKQRYFPDLTDRGTILQFYTGIVIEAAIYNVKGTSVQNPTKGKYEGIFYHTDHVAGPVLEEAKTTAMTMKNAPDNIPVYQRKQVLAYMKAEGLTQGRFIIYYKSGDYSTRTPDIAVWDILLNPDEVEENWAWMLERKQILEDFIARDKAPTAYHYRSELGERECEGCQFSSLCELEVQGLA</sequence>
<evidence type="ECO:0008006" key="2">
    <source>
        <dbReference type="Google" id="ProtNLM"/>
    </source>
</evidence>
<name>A0A0F9Q202_9ZZZZ</name>